<dbReference type="AlphaFoldDB" id="A0A9E8RVA9"/>
<sequence>MMMKLFEPLTIKNVTLPNRIVMSPMCMYACDSEDGTVQDWHFTHYISRAVGQVGFILLEATSVTPEGRITSKDLGIWDDKHVEGLKKLVQRMKTYGAKTGIQLAHAGRKATVSQKIVAPSPIRYSEKFPTPMALTKNQIDELVNAFQQAAIRAKEAGFDVIEIHAAHGYLIHQFLSPLTNKRTDEYGETMENRSRFLFEIIKAVRNVWEGPLFVRVSATDYHQEGLNVTDYIALAKKLKVAGVDLIDVSSGGIVSKIQYETYPGYQVPLAEKIKSEANIAVGAVGMITRPEHAEEILQNERADLIFLGRELLRNPYWPYYAAKKLGVHIQSPKPYERGWM</sequence>
<evidence type="ECO:0000256" key="1">
    <source>
        <dbReference type="ARBA" id="ARBA00001917"/>
    </source>
</evidence>
<protein>
    <submittedName>
        <fullName evidence="7">NADPH dehydrogenase NamA</fullName>
        <ecNumber evidence="7">1.6.99.1</ecNumber>
    </submittedName>
</protein>
<dbReference type="RefSeq" id="WP_275418276.1">
    <property type="nucleotide sequence ID" value="NZ_CP106878.1"/>
</dbReference>
<dbReference type="Proteomes" id="UP001164718">
    <property type="component" value="Chromosome"/>
</dbReference>
<evidence type="ECO:0000256" key="4">
    <source>
        <dbReference type="ARBA" id="ARBA00022857"/>
    </source>
</evidence>
<dbReference type="KEGG" id="faf:OE104_03935"/>
<dbReference type="GO" id="GO:0003959">
    <property type="term" value="F:NADPH dehydrogenase activity"/>
    <property type="evidence" value="ECO:0007669"/>
    <property type="project" value="UniProtKB-EC"/>
</dbReference>
<organism evidence="7 8">
    <name type="scientific">Fervidibacillus albus</name>
    <dbReference type="NCBI Taxonomy" id="2980026"/>
    <lineage>
        <taxon>Bacteria</taxon>
        <taxon>Bacillati</taxon>
        <taxon>Bacillota</taxon>
        <taxon>Bacilli</taxon>
        <taxon>Bacillales</taxon>
        <taxon>Bacillaceae</taxon>
        <taxon>Fervidibacillus</taxon>
    </lineage>
</organism>
<keyword evidence="5 7" id="KW-0560">Oxidoreductase</keyword>
<evidence type="ECO:0000259" key="6">
    <source>
        <dbReference type="Pfam" id="PF00724"/>
    </source>
</evidence>
<dbReference type="GO" id="GO:0010181">
    <property type="term" value="F:FMN binding"/>
    <property type="evidence" value="ECO:0007669"/>
    <property type="project" value="InterPro"/>
</dbReference>
<evidence type="ECO:0000256" key="3">
    <source>
        <dbReference type="ARBA" id="ARBA00022643"/>
    </source>
</evidence>
<comment type="cofactor">
    <cofactor evidence="1">
        <name>FMN</name>
        <dbReference type="ChEBI" id="CHEBI:58210"/>
    </cofactor>
</comment>
<dbReference type="SUPFAM" id="SSF51395">
    <property type="entry name" value="FMN-linked oxidoreductases"/>
    <property type="match status" value="1"/>
</dbReference>
<dbReference type="Pfam" id="PF00724">
    <property type="entry name" value="Oxidored_FMN"/>
    <property type="match status" value="1"/>
</dbReference>
<reference evidence="7" key="1">
    <citation type="submission" date="2022-09" db="EMBL/GenBank/DDBJ databases">
        <title>Complete Genomes of Fervidibacillus albus and Fervidibacillus halotolerans isolated from tidal flat sediments.</title>
        <authorList>
            <person name="Kwon K.K."/>
            <person name="Yang S.-H."/>
            <person name="Park M.J."/>
            <person name="Oh H.-M."/>
        </authorList>
    </citation>
    <scope>NUCLEOTIDE SEQUENCE</scope>
    <source>
        <strain evidence="7">MEBiC13591</strain>
    </source>
</reference>
<dbReference type="GO" id="GO:0050661">
    <property type="term" value="F:NADP binding"/>
    <property type="evidence" value="ECO:0007669"/>
    <property type="project" value="InterPro"/>
</dbReference>
<dbReference type="Gene3D" id="3.20.20.70">
    <property type="entry name" value="Aldolase class I"/>
    <property type="match status" value="1"/>
</dbReference>
<dbReference type="InterPro" id="IPR044152">
    <property type="entry name" value="YqjM-like"/>
</dbReference>
<keyword evidence="2" id="KW-0285">Flavoprotein</keyword>
<dbReference type="EC" id="1.6.99.1" evidence="7"/>
<name>A0A9E8RVA9_9BACI</name>
<keyword evidence="4" id="KW-0521">NADP</keyword>
<feature type="domain" description="NADH:flavin oxidoreductase/NADH oxidase N-terminal" evidence="6">
    <location>
        <begin position="4"/>
        <end position="324"/>
    </location>
</feature>
<keyword evidence="3" id="KW-0288">FMN</keyword>
<dbReference type="PANTHER" id="PTHR43303">
    <property type="entry name" value="NADPH DEHYDROGENASE C23G7.10C-RELATED"/>
    <property type="match status" value="1"/>
</dbReference>
<evidence type="ECO:0000313" key="7">
    <source>
        <dbReference type="EMBL" id="WAA10485.1"/>
    </source>
</evidence>
<dbReference type="PANTHER" id="PTHR43303:SF4">
    <property type="entry name" value="NADPH DEHYDROGENASE C23G7.10C-RELATED"/>
    <property type="match status" value="1"/>
</dbReference>
<proteinExistence type="predicted"/>
<dbReference type="EMBL" id="CP106878">
    <property type="protein sequence ID" value="WAA10485.1"/>
    <property type="molecule type" value="Genomic_DNA"/>
</dbReference>
<dbReference type="InterPro" id="IPR001155">
    <property type="entry name" value="OxRdtase_FMN_N"/>
</dbReference>
<evidence type="ECO:0000256" key="2">
    <source>
        <dbReference type="ARBA" id="ARBA00022630"/>
    </source>
</evidence>
<keyword evidence="8" id="KW-1185">Reference proteome</keyword>
<evidence type="ECO:0000313" key="8">
    <source>
        <dbReference type="Proteomes" id="UP001164718"/>
    </source>
</evidence>
<dbReference type="NCBIfam" id="NF010047">
    <property type="entry name" value="PRK13523.1"/>
    <property type="match status" value="1"/>
</dbReference>
<dbReference type="InterPro" id="IPR013785">
    <property type="entry name" value="Aldolase_TIM"/>
</dbReference>
<gene>
    <name evidence="7" type="primary">namA</name>
    <name evidence="7" type="ORF">OE104_03935</name>
</gene>
<dbReference type="CDD" id="cd02932">
    <property type="entry name" value="OYE_YqiM_FMN"/>
    <property type="match status" value="1"/>
</dbReference>
<accession>A0A9E8RVA9</accession>
<evidence type="ECO:0000256" key="5">
    <source>
        <dbReference type="ARBA" id="ARBA00023002"/>
    </source>
</evidence>